<name>A0AAW2PJ34_SESRA</name>
<dbReference type="InterPro" id="IPR001841">
    <property type="entry name" value="Znf_RING"/>
</dbReference>
<evidence type="ECO:0000256" key="5">
    <source>
        <dbReference type="ARBA" id="ARBA00022723"/>
    </source>
</evidence>
<dbReference type="SMART" id="SM00184">
    <property type="entry name" value="RING"/>
    <property type="match status" value="1"/>
</dbReference>
<dbReference type="InterPro" id="IPR024766">
    <property type="entry name" value="Znf_RING_H2"/>
</dbReference>
<gene>
    <name evidence="11" type="ORF">Sradi_3956100</name>
</gene>
<evidence type="ECO:0000256" key="2">
    <source>
        <dbReference type="ARBA" id="ARBA00004906"/>
    </source>
</evidence>
<feature type="domain" description="RING-type" evidence="10">
    <location>
        <begin position="83"/>
        <end position="132"/>
    </location>
</feature>
<dbReference type="PROSITE" id="PS50089">
    <property type="entry name" value="ZF_RING_2"/>
    <property type="match status" value="1"/>
</dbReference>
<dbReference type="EC" id="2.3.2.27" evidence="3"/>
<keyword evidence="6 9" id="KW-0863">Zinc-finger</keyword>
<dbReference type="GO" id="GO:0008270">
    <property type="term" value="F:zinc ion binding"/>
    <property type="evidence" value="ECO:0007669"/>
    <property type="project" value="UniProtKB-KW"/>
</dbReference>
<dbReference type="InterPro" id="IPR013083">
    <property type="entry name" value="Znf_RING/FYVE/PHD"/>
</dbReference>
<evidence type="ECO:0000313" key="11">
    <source>
        <dbReference type="EMBL" id="KAL0355092.1"/>
    </source>
</evidence>
<dbReference type="PANTHER" id="PTHR22937">
    <property type="entry name" value="E3 UBIQUITIN-PROTEIN LIGASE RNF165"/>
    <property type="match status" value="1"/>
</dbReference>
<proteinExistence type="predicted"/>
<sequence>MGRVLRQESLALGDIINIFRLCNQRPAEIIRLVMRRSADEIWMMVARRWSLGGGFSDAAISKYLKRRSRPSSGGVGDGEGAICVVCHDELYCHGDDDGEGTTMIARLGCGHEYHVPCIKQWLLRKNACPLCRAPTQPKRRWLWH</sequence>
<keyword evidence="5" id="KW-0479">Metal-binding</keyword>
<dbReference type="GO" id="GO:0061630">
    <property type="term" value="F:ubiquitin protein ligase activity"/>
    <property type="evidence" value="ECO:0007669"/>
    <property type="project" value="UniProtKB-EC"/>
</dbReference>
<evidence type="ECO:0000256" key="9">
    <source>
        <dbReference type="PROSITE-ProRule" id="PRU00175"/>
    </source>
</evidence>
<dbReference type="EMBL" id="JACGWJ010000017">
    <property type="protein sequence ID" value="KAL0355092.1"/>
    <property type="molecule type" value="Genomic_DNA"/>
</dbReference>
<keyword evidence="7" id="KW-0833">Ubl conjugation pathway</keyword>
<evidence type="ECO:0000256" key="8">
    <source>
        <dbReference type="ARBA" id="ARBA00022833"/>
    </source>
</evidence>
<keyword evidence="8" id="KW-0862">Zinc</keyword>
<comment type="catalytic activity">
    <reaction evidence="1">
        <text>S-ubiquitinyl-[E2 ubiquitin-conjugating enzyme]-L-cysteine + [acceptor protein]-L-lysine = [E2 ubiquitin-conjugating enzyme]-L-cysteine + N(6)-ubiquitinyl-[acceptor protein]-L-lysine.</text>
        <dbReference type="EC" id="2.3.2.27"/>
    </reaction>
</comment>
<dbReference type="PANTHER" id="PTHR22937:SF163">
    <property type="entry name" value="RING-TYPE E3 UBIQUITIN TRANSFERASE"/>
    <property type="match status" value="1"/>
</dbReference>
<dbReference type="AlphaFoldDB" id="A0AAW2PJ34"/>
<accession>A0AAW2PJ34</accession>
<comment type="pathway">
    <text evidence="2">Protein modification; protein ubiquitination.</text>
</comment>
<evidence type="ECO:0000256" key="6">
    <source>
        <dbReference type="ARBA" id="ARBA00022771"/>
    </source>
</evidence>
<evidence type="ECO:0000256" key="4">
    <source>
        <dbReference type="ARBA" id="ARBA00022679"/>
    </source>
</evidence>
<dbReference type="Gene3D" id="3.30.40.10">
    <property type="entry name" value="Zinc/RING finger domain, C3HC4 (zinc finger)"/>
    <property type="match status" value="1"/>
</dbReference>
<dbReference type="Pfam" id="PF12678">
    <property type="entry name" value="zf-rbx1"/>
    <property type="match status" value="1"/>
</dbReference>
<evidence type="ECO:0000256" key="7">
    <source>
        <dbReference type="ARBA" id="ARBA00022786"/>
    </source>
</evidence>
<comment type="caution">
    <text evidence="11">The sequence shown here is derived from an EMBL/GenBank/DDBJ whole genome shotgun (WGS) entry which is preliminary data.</text>
</comment>
<dbReference type="InterPro" id="IPR045191">
    <property type="entry name" value="MBR1/2-like"/>
</dbReference>
<evidence type="ECO:0000256" key="1">
    <source>
        <dbReference type="ARBA" id="ARBA00000900"/>
    </source>
</evidence>
<organism evidence="11">
    <name type="scientific">Sesamum radiatum</name>
    <name type="common">Black benniseed</name>
    <dbReference type="NCBI Taxonomy" id="300843"/>
    <lineage>
        <taxon>Eukaryota</taxon>
        <taxon>Viridiplantae</taxon>
        <taxon>Streptophyta</taxon>
        <taxon>Embryophyta</taxon>
        <taxon>Tracheophyta</taxon>
        <taxon>Spermatophyta</taxon>
        <taxon>Magnoliopsida</taxon>
        <taxon>eudicotyledons</taxon>
        <taxon>Gunneridae</taxon>
        <taxon>Pentapetalae</taxon>
        <taxon>asterids</taxon>
        <taxon>lamiids</taxon>
        <taxon>Lamiales</taxon>
        <taxon>Pedaliaceae</taxon>
        <taxon>Sesamum</taxon>
    </lineage>
</organism>
<protein>
    <recommendedName>
        <fullName evidence="3">RING-type E3 ubiquitin transferase</fullName>
        <ecNumber evidence="3">2.3.2.27</ecNumber>
    </recommendedName>
</protein>
<keyword evidence="4" id="KW-0808">Transferase</keyword>
<evidence type="ECO:0000259" key="10">
    <source>
        <dbReference type="PROSITE" id="PS50089"/>
    </source>
</evidence>
<reference evidence="11" key="2">
    <citation type="journal article" date="2024" name="Plant">
        <title>Genomic evolution and insights into agronomic trait innovations of Sesamum species.</title>
        <authorList>
            <person name="Miao H."/>
            <person name="Wang L."/>
            <person name="Qu L."/>
            <person name="Liu H."/>
            <person name="Sun Y."/>
            <person name="Le M."/>
            <person name="Wang Q."/>
            <person name="Wei S."/>
            <person name="Zheng Y."/>
            <person name="Lin W."/>
            <person name="Duan Y."/>
            <person name="Cao H."/>
            <person name="Xiong S."/>
            <person name="Wang X."/>
            <person name="Wei L."/>
            <person name="Li C."/>
            <person name="Ma Q."/>
            <person name="Ju M."/>
            <person name="Zhao R."/>
            <person name="Li G."/>
            <person name="Mu C."/>
            <person name="Tian Q."/>
            <person name="Mei H."/>
            <person name="Zhang T."/>
            <person name="Gao T."/>
            <person name="Zhang H."/>
        </authorList>
    </citation>
    <scope>NUCLEOTIDE SEQUENCE</scope>
    <source>
        <strain evidence="11">G02</strain>
    </source>
</reference>
<reference evidence="11" key="1">
    <citation type="submission" date="2020-06" db="EMBL/GenBank/DDBJ databases">
        <authorList>
            <person name="Li T."/>
            <person name="Hu X."/>
            <person name="Zhang T."/>
            <person name="Song X."/>
            <person name="Zhang H."/>
            <person name="Dai N."/>
            <person name="Sheng W."/>
            <person name="Hou X."/>
            <person name="Wei L."/>
        </authorList>
    </citation>
    <scope>NUCLEOTIDE SEQUENCE</scope>
    <source>
        <strain evidence="11">G02</strain>
        <tissue evidence="11">Leaf</tissue>
    </source>
</reference>
<dbReference type="SUPFAM" id="SSF57850">
    <property type="entry name" value="RING/U-box"/>
    <property type="match status" value="1"/>
</dbReference>
<evidence type="ECO:0000256" key="3">
    <source>
        <dbReference type="ARBA" id="ARBA00012483"/>
    </source>
</evidence>